<evidence type="ECO:0000313" key="7">
    <source>
        <dbReference type="EMBL" id="MCD1655795.1"/>
    </source>
</evidence>
<evidence type="ECO:0000256" key="3">
    <source>
        <dbReference type="ARBA" id="ARBA00022840"/>
    </source>
</evidence>
<evidence type="ECO:0000256" key="1">
    <source>
        <dbReference type="ARBA" id="ARBA00022448"/>
    </source>
</evidence>
<evidence type="ECO:0000313" key="8">
    <source>
        <dbReference type="Proteomes" id="UP001198163"/>
    </source>
</evidence>
<dbReference type="PANTHER" id="PTHR42794">
    <property type="entry name" value="HEMIN IMPORT ATP-BINDING PROTEIN HMUV"/>
    <property type="match status" value="1"/>
</dbReference>
<gene>
    <name evidence="7" type="ORF">K7J14_13945</name>
</gene>
<keyword evidence="8" id="KW-1185">Reference proteome</keyword>
<dbReference type="AlphaFoldDB" id="A0AAE3JL16"/>
<reference evidence="7" key="1">
    <citation type="submission" date="2021-08" db="EMBL/GenBank/DDBJ databases">
        <title>Comparative analyses of Brucepasteria parasyntrophica and Teretinema zuelzerae.</title>
        <authorList>
            <person name="Song Y."/>
            <person name="Brune A."/>
        </authorList>
    </citation>
    <scope>NUCLEOTIDE SEQUENCE</scope>
    <source>
        <strain evidence="7">DSM 1903</strain>
    </source>
</reference>
<keyword evidence="3 7" id="KW-0067">ATP-binding</keyword>
<dbReference type="RefSeq" id="WP_230757627.1">
    <property type="nucleotide sequence ID" value="NZ_JAINWA010000003.1"/>
</dbReference>
<evidence type="ECO:0000256" key="2">
    <source>
        <dbReference type="ARBA" id="ARBA00022741"/>
    </source>
</evidence>
<dbReference type="PANTHER" id="PTHR42794:SF1">
    <property type="entry name" value="HEMIN IMPORT ATP-BINDING PROTEIN HMUV"/>
    <property type="match status" value="1"/>
</dbReference>
<comment type="function">
    <text evidence="5">Part of the ABC transporter complex HmuTUV involved in hemin import. Responsible for energy coupling to the transport system.</text>
</comment>
<dbReference type="InterPro" id="IPR027417">
    <property type="entry name" value="P-loop_NTPase"/>
</dbReference>
<dbReference type="FunFam" id="3.40.50.300:FF:000134">
    <property type="entry name" value="Iron-enterobactin ABC transporter ATP-binding protein"/>
    <property type="match status" value="1"/>
</dbReference>
<feature type="domain" description="ABC transporter" evidence="6">
    <location>
        <begin position="6"/>
        <end position="259"/>
    </location>
</feature>
<proteinExistence type="predicted"/>
<dbReference type="SMART" id="SM00382">
    <property type="entry name" value="AAA"/>
    <property type="match status" value="1"/>
</dbReference>
<dbReference type="PROSITE" id="PS00211">
    <property type="entry name" value="ABC_TRANSPORTER_1"/>
    <property type="match status" value="1"/>
</dbReference>
<accession>A0AAE3JL16</accession>
<dbReference type="InterPro" id="IPR017871">
    <property type="entry name" value="ABC_transporter-like_CS"/>
</dbReference>
<organism evidence="7 8">
    <name type="scientific">Teretinema zuelzerae</name>
    <dbReference type="NCBI Taxonomy" id="156"/>
    <lineage>
        <taxon>Bacteria</taxon>
        <taxon>Pseudomonadati</taxon>
        <taxon>Spirochaetota</taxon>
        <taxon>Spirochaetia</taxon>
        <taxon>Spirochaetales</taxon>
        <taxon>Treponemataceae</taxon>
        <taxon>Teretinema</taxon>
    </lineage>
</organism>
<dbReference type="CDD" id="cd03214">
    <property type="entry name" value="ABC_Iron-Siderophores_B12_Hemin"/>
    <property type="match status" value="1"/>
</dbReference>
<dbReference type="Proteomes" id="UP001198163">
    <property type="component" value="Unassembled WGS sequence"/>
</dbReference>
<dbReference type="EMBL" id="JAINWA010000003">
    <property type="protein sequence ID" value="MCD1655795.1"/>
    <property type="molecule type" value="Genomic_DNA"/>
</dbReference>
<dbReference type="SUPFAM" id="SSF52540">
    <property type="entry name" value="P-loop containing nucleoside triphosphate hydrolases"/>
    <property type="match status" value="1"/>
</dbReference>
<dbReference type="GO" id="GO:0005524">
    <property type="term" value="F:ATP binding"/>
    <property type="evidence" value="ECO:0007669"/>
    <property type="project" value="UniProtKB-KW"/>
</dbReference>
<keyword evidence="2" id="KW-0547">Nucleotide-binding</keyword>
<dbReference type="Gene3D" id="3.40.50.300">
    <property type="entry name" value="P-loop containing nucleotide triphosphate hydrolases"/>
    <property type="match status" value="1"/>
</dbReference>
<dbReference type="InterPro" id="IPR003593">
    <property type="entry name" value="AAA+_ATPase"/>
</dbReference>
<evidence type="ECO:0000259" key="6">
    <source>
        <dbReference type="PROSITE" id="PS50893"/>
    </source>
</evidence>
<dbReference type="Pfam" id="PF00005">
    <property type="entry name" value="ABC_tran"/>
    <property type="match status" value="1"/>
</dbReference>
<keyword evidence="4" id="KW-1278">Translocase</keyword>
<keyword evidence="1" id="KW-0813">Transport</keyword>
<protein>
    <submittedName>
        <fullName evidence="7">ABC transporter ATP-binding protein</fullName>
    </submittedName>
</protein>
<sequence length="271" mass="29222">MSADILRVTGLSADYPRRKQSSRKDGPILKGIDFTLAEGQKLCIIGPNGCGKTTLLRALAGILPYQGSILLRSPGADGGWKERNTLTSREAATKIGLLSQLSQNPWPFTVRETVSLGRYARSTGLFPDSVQKKADSDAISGSMQACGIASISETPVTELSGGQLQRVFLSRALAQEPSILLLDEPTNHLDLRHQLDLLSHIDAWSAQGGRAVIGVFHDLNLASRFADAVILMEDGRAACSGPAKDVLRGEEINRVYGMDVARTIGELLQNW</sequence>
<name>A0AAE3JL16_9SPIR</name>
<dbReference type="PROSITE" id="PS50893">
    <property type="entry name" value="ABC_TRANSPORTER_2"/>
    <property type="match status" value="1"/>
</dbReference>
<evidence type="ECO:0000256" key="5">
    <source>
        <dbReference type="ARBA" id="ARBA00037066"/>
    </source>
</evidence>
<dbReference type="InterPro" id="IPR003439">
    <property type="entry name" value="ABC_transporter-like_ATP-bd"/>
</dbReference>
<evidence type="ECO:0000256" key="4">
    <source>
        <dbReference type="ARBA" id="ARBA00022967"/>
    </source>
</evidence>
<comment type="caution">
    <text evidence="7">The sequence shown here is derived from an EMBL/GenBank/DDBJ whole genome shotgun (WGS) entry which is preliminary data.</text>
</comment>
<dbReference type="GO" id="GO:0016887">
    <property type="term" value="F:ATP hydrolysis activity"/>
    <property type="evidence" value="ECO:0007669"/>
    <property type="project" value="InterPro"/>
</dbReference>